<accession>A0AAD7CDJ3</accession>
<name>A0AAD7CDJ3_9AGAR</name>
<protein>
    <recommendedName>
        <fullName evidence="4">F-box domain-containing protein</fullName>
    </recommendedName>
</protein>
<evidence type="ECO:0000313" key="2">
    <source>
        <dbReference type="EMBL" id="KAJ7646464.1"/>
    </source>
</evidence>
<organism evidence="2 3">
    <name type="scientific">Roridomyces roridus</name>
    <dbReference type="NCBI Taxonomy" id="1738132"/>
    <lineage>
        <taxon>Eukaryota</taxon>
        <taxon>Fungi</taxon>
        <taxon>Dikarya</taxon>
        <taxon>Basidiomycota</taxon>
        <taxon>Agaricomycotina</taxon>
        <taxon>Agaricomycetes</taxon>
        <taxon>Agaricomycetidae</taxon>
        <taxon>Agaricales</taxon>
        <taxon>Marasmiineae</taxon>
        <taxon>Mycenaceae</taxon>
        <taxon>Roridomyces</taxon>
    </lineage>
</organism>
<dbReference type="AlphaFoldDB" id="A0AAD7CDJ3"/>
<feature type="non-terminal residue" evidence="2">
    <location>
        <position position="263"/>
    </location>
</feature>
<evidence type="ECO:0008006" key="4">
    <source>
        <dbReference type="Google" id="ProtNLM"/>
    </source>
</evidence>
<feature type="non-terminal residue" evidence="2">
    <location>
        <position position="1"/>
    </location>
</feature>
<gene>
    <name evidence="2" type="ORF">FB45DRAFT_715299</name>
</gene>
<reference evidence="2" key="1">
    <citation type="submission" date="2023-03" db="EMBL/GenBank/DDBJ databases">
        <title>Massive genome expansion in bonnet fungi (Mycena s.s.) driven by repeated elements and novel gene families across ecological guilds.</title>
        <authorList>
            <consortium name="Lawrence Berkeley National Laboratory"/>
            <person name="Harder C.B."/>
            <person name="Miyauchi S."/>
            <person name="Viragh M."/>
            <person name="Kuo A."/>
            <person name="Thoen E."/>
            <person name="Andreopoulos B."/>
            <person name="Lu D."/>
            <person name="Skrede I."/>
            <person name="Drula E."/>
            <person name="Henrissat B."/>
            <person name="Morin E."/>
            <person name="Kohler A."/>
            <person name="Barry K."/>
            <person name="LaButti K."/>
            <person name="Morin E."/>
            <person name="Salamov A."/>
            <person name="Lipzen A."/>
            <person name="Mereny Z."/>
            <person name="Hegedus B."/>
            <person name="Baldrian P."/>
            <person name="Stursova M."/>
            <person name="Weitz H."/>
            <person name="Taylor A."/>
            <person name="Grigoriev I.V."/>
            <person name="Nagy L.G."/>
            <person name="Martin F."/>
            <person name="Kauserud H."/>
        </authorList>
    </citation>
    <scope>NUCLEOTIDE SEQUENCE</scope>
    <source>
        <strain evidence="2">9284</strain>
    </source>
</reference>
<evidence type="ECO:0000256" key="1">
    <source>
        <dbReference type="SAM" id="Coils"/>
    </source>
</evidence>
<sequence length="263" mass="29313">EIVAIKELVAGPSLRVSALDDEIATLQKRFDSLKAEREDLVAHIESYRALTTPARRLPLDIIQEIFIACLPTDRNCVMSATEVPVFLGRICSSWRATSLSTPRLWSQLHIVEPFDYGSSMEKSHLKWTQYLEGVNMWLGRSGTCALSISVESVMGGSSDDMSYLFSRILIPLASRWRAVHFFVQPATLETFYHLTENDVPLLRDVSIAEKPLLDPNIDPPALSLADIGIFRGSSITTAAFKGVAVNRVTELPLQWSQLTSLHL</sequence>
<proteinExistence type="predicted"/>
<keyword evidence="1" id="KW-0175">Coiled coil</keyword>
<feature type="coiled-coil region" evidence="1">
    <location>
        <begin position="16"/>
        <end position="43"/>
    </location>
</feature>
<dbReference type="EMBL" id="JARKIF010000002">
    <property type="protein sequence ID" value="KAJ7646464.1"/>
    <property type="molecule type" value="Genomic_DNA"/>
</dbReference>
<evidence type="ECO:0000313" key="3">
    <source>
        <dbReference type="Proteomes" id="UP001221142"/>
    </source>
</evidence>
<dbReference type="Proteomes" id="UP001221142">
    <property type="component" value="Unassembled WGS sequence"/>
</dbReference>
<keyword evidence="3" id="KW-1185">Reference proteome</keyword>
<comment type="caution">
    <text evidence="2">The sequence shown here is derived from an EMBL/GenBank/DDBJ whole genome shotgun (WGS) entry which is preliminary data.</text>
</comment>